<gene>
    <name evidence="1" type="ORF">COMA1_50123</name>
</gene>
<sequence length="80" mass="8823">MPALISVTSDQLIKLEQTVAALDDRLKHLQAGLRTAKITSPAKRLWILTGSRQTRAFMSSVCNQHIRPNTKVTTHDGPST</sequence>
<evidence type="ECO:0000313" key="1">
    <source>
        <dbReference type="EMBL" id="CUS38478.1"/>
    </source>
</evidence>
<dbReference type="Proteomes" id="UP000199032">
    <property type="component" value="Unassembled WGS sequence"/>
</dbReference>
<proteinExistence type="predicted"/>
<dbReference type="EMBL" id="CZQA01000011">
    <property type="protein sequence ID" value="CUS38478.1"/>
    <property type="molecule type" value="Genomic_DNA"/>
</dbReference>
<name>A0A0S4LNH0_9BACT</name>
<reference evidence="1 2" key="1">
    <citation type="submission" date="2015-10" db="EMBL/GenBank/DDBJ databases">
        <authorList>
            <person name="Gilbert D.G."/>
        </authorList>
    </citation>
    <scope>NUCLEOTIDE SEQUENCE [LARGE SCALE GENOMIC DNA]</scope>
    <source>
        <strain evidence="1">COMA1</strain>
    </source>
</reference>
<organism evidence="1 2">
    <name type="scientific">Candidatus Nitrospira nitrosa</name>
    <dbReference type="NCBI Taxonomy" id="1742972"/>
    <lineage>
        <taxon>Bacteria</taxon>
        <taxon>Pseudomonadati</taxon>
        <taxon>Nitrospirota</taxon>
        <taxon>Nitrospiria</taxon>
        <taxon>Nitrospirales</taxon>
        <taxon>Nitrospiraceae</taxon>
        <taxon>Nitrospira</taxon>
    </lineage>
</organism>
<dbReference type="RefSeq" id="WP_090750802.1">
    <property type="nucleotide sequence ID" value="NZ_CZQA01000011.1"/>
</dbReference>
<dbReference type="AlphaFoldDB" id="A0A0S4LNH0"/>
<keyword evidence="2" id="KW-1185">Reference proteome</keyword>
<dbReference type="STRING" id="1742972.COMA1_50123"/>
<evidence type="ECO:0000313" key="2">
    <source>
        <dbReference type="Proteomes" id="UP000199032"/>
    </source>
</evidence>
<dbReference type="OrthoDB" id="9812280at2"/>
<accession>A0A0S4LNH0</accession>
<protein>
    <submittedName>
        <fullName evidence="1">Uncharacterized protein</fullName>
    </submittedName>
</protein>